<dbReference type="SUPFAM" id="SSF52047">
    <property type="entry name" value="RNI-like"/>
    <property type="match status" value="1"/>
</dbReference>
<evidence type="ECO:0000313" key="4">
    <source>
        <dbReference type="Proteomes" id="UP000242913"/>
    </source>
</evidence>
<dbReference type="InterPro" id="IPR006553">
    <property type="entry name" value="Leu-rich_rpt_Cys-con_subtyp"/>
</dbReference>
<evidence type="ECO:0000259" key="2">
    <source>
        <dbReference type="Pfam" id="PF25372"/>
    </source>
</evidence>
<reference evidence="3 4" key="1">
    <citation type="submission" date="2015-12" db="EMBL/GenBank/DDBJ databases">
        <title>Draft genome of the nematode, Onchocerca flexuosa.</title>
        <authorList>
            <person name="Mitreva M."/>
        </authorList>
    </citation>
    <scope>NUCLEOTIDE SEQUENCE [LARGE SCALE GENOMIC DNA]</scope>
    <source>
        <strain evidence="3">Red Deer</strain>
    </source>
</reference>
<proteinExistence type="predicted"/>
<dbReference type="SMART" id="SM00367">
    <property type="entry name" value="LRR_CC"/>
    <property type="match status" value="6"/>
</dbReference>
<gene>
    <name evidence="3" type="ORF">X798_05035</name>
</gene>
<accession>A0A238BTN3</accession>
<dbReference type="EMBL" id="KZ270018">
    <property type="protein sequence ID" value="OZC07928.1"/>
    <property type="molecule type" value="Genomic_DNA"/>
</dbReference>
<feature type="region of interest" description="Disordered" evidence="1">
    <location>
        <begin position="284"/>
        <end position="310"/>
    </location>
</feature>
<dbReference type="Pfam" id="PF25372">
    <property type="entry name" value="DUF7885"/>
    <property type="match status" value="1"/>
</dbReference>
<dbReference type="Gene3D" id="3.80.10.10">
    <property type="entry name" value="Ribonuclease Inhibitor"/>
    <property type="match status" value="3"/>
</dbReference>
<dbReference type="GO" id="GO:0019005">
    <property type="term" value="C:SCF ubiquitin ligase complex"/>
    <property type="evidence" value="ECO:0007669"/>
    <property type="project" value="TreeGrafter"/>
</dbReference>
<keyword evidence="4" id="KW-1185">Reference proteome</keyword>
<organism evidence="3 4">
    <name type="scientific">Onchocerca flexuosa</name>
    <dbReference type="NCBI Taxonomy" id="387005"/>
    <lineage>
        <taxon>Eukaryota</taxon>
        <taxon>Metazoa</taxon>
        <taxon>Ecdysozoa</taxon>
        <taxon>Nematoda</taxon>
        <taxon>Chromadorea</taxon>
        <taxon>Rhabditida</taxon>
        <taxon>Spirurina</taxon>
        <taxon>Spiruromorpha</taxon>
        <taxon>Filarioidea</taxon>
        <taxon>Onchocercidae</taxon>
        <taxon>Onchocerca</taxon>
    </lineage>
</organism>
<name>A0A238BTN3_9BILA</name>
<evidence type="ECO:0000256" key="1">
    <source>
        <dbReference type="SAM" id="MobiDB-lite"/>
    </source>
</evidence>
<evidence type="ECO:0000313" key="3">
    <source>
        <dbReference type="EMBL" id="OZC07928.1"/>
    </source>
</evidence>
<dbReference type="InterPro" id="IPR032675">
    <property type="entry name" value="LRR_dom_sf"/>
</dbReference>
<sequence>MKKLKKINLRRASFKLDKLHELPSCLMSIEISGTNSLPAEILNTFLALHPNLTELELSPLPKTDDMTLSYISGLPALQSLHIGYIQKDAQVLPMEPLAFCNTIQNLHIQNCTALTGQSLRVILEGLVNLRSLTIISCSKVFDYSSLSQCRVLDSLNIGHSPHLSDEELIPLASHKMLRSLTLNKCFNITNSSILIVIRDCTLNNISLISCDGITDEVLYSLASIHYAIETISVQGCACITSKGVAALALMKNITKLRELDISHNRNIDDMAILSIHNGLKLKKRESGENRADGNKENEIQPQTSNDLVTS</sequence>
<feature type="compositionally biased region" description="Polar residues" evidence="1">
    <location>
        <begin position="299"/>
        <end position="310"/>
    </location>
</feature>
<dbReference type="InterPro" id="IPR057207">
    <property type="entry name" value="FBXL15_LRR"/>
</dbReference>
<feature type="compositionally biased region" description="Basic and acidic residues" evidence="1">
    <location>
        <begin position="284"/>
        <end position="298"/>
    </location>
</feature>
<protein>
    <recommendedName>
        <fullName evidence="2">F-box/LRR-repeat protein 15-like leucin rich repeat domain-containing protein</fullName>
    </recommendedName>
</protein>
<dbReference type="GO" id="GO:0031146">
    <property type="term" value="P:SCF-dependent proteasomal ubiquitin-dependent protein catabolic process"/>
    <property type="evidence" value="ECO:0007669"/>
    <property type="project" value="TreeGrafter"/>
</dbReference>
<feature type="domain" description="F-box/LRR-repeat protein 15-like leucin rich repeat" evidence="2">
    <location>
        <begin position="163"/>
        <end position="276"/>
    </location>
</feature>
<dbReference type="OrthoDB" id="10257471at2759"/>
<dbReference type="PANTHER" id="PTHR13318">
    <property type="entry name" value="PARTNER OF PAIRED, ISOFORM B-RELATED"/>
    <property type="match status" value="1"/>
</dbReference>
<dbReference type="Proteomes" id="UP000242913">
    <property type="component" value="Unassembled WGS sequence"/>
</dbReference>
<dbReference type="AlphaFoldDB" id="A0A238BTN3"/>